<feature type="compositionally biased region" description="Basic and acidic residues" evidence="5">
    <location>
        <begin position="1"/>
        <end position="11"/>
    </location>
</feature>
<keyword evidence="3" id="KW-0677">Repeat</keyword>
<evidence type="ECO:0000256" key="4">
    <source>
        <dbReference type="ARBA" id="ARBA00023478"/>
    </source>
</evidence>
<comment type="similarity">
    <text evidence="1">Belongs to the WD repeat WDR55 family.</text>
</comment>
<dbReference type="SUPFAM" id="SSF50978">
    <property type="entry name" value="WD40 repeat-like"/>
    <property type="match status" value="1"/>
</dbReference>
<dbReference type="PROSITE" id="PS50082">
    <property type="entry name" value="WD_REPEATS_2"/>
    <property type="match status" value="2"/>
</dbReference>
<evidence type="ECO:0000313" key="7">
    <source>
        <dbReference type="Proteomes" id="UP000675881"/>
    </source>
</evidence>
<dbReference type="AlphaFoldDB" id="A0A7R8CGG6"/>
<dbReference type="PANTHER" id="PTHR44019">
    <property type="entry name" value="WD REPEAT-CONTAINING PROTEIN 55"/>
    <property type="match status" value="1"/>
</dbReference>
<dbReference type="PANTHER" id="PTHR44019:SF20">
    <property type="entry name" value="WD REPEAT-CONTAINING PROTEIN 55"/>
    <property type="match status" value="1"/>
</dbReference>
<sequence length="582" mass="66200">MKEGTDFKPDEAPGIQRVDENEDDDSMGSVSDGEDLDSDLDTSDEEDIDDEGAGSSGLKLNPEYVESDSSLDDDSDEDDEGADEDKEEEDDEEDDLIKALRKSKERPDRQAPPDIKVSTETSDISFHPENNVIAVASMDGSISIFEYENEKNNLLKKLCLHKKNIRSMEFNEDGTEIYSASKDKSYKIIDVSTYQTKLTVPKAHGDSSLFKIKSISEHLYATGDEDGLVKLWDHRQKKDVMSEKKFEEFVTDICFDDDKKLMVVSSGEGTLQSFNIRGKCPDTQSEVYDGQLNTMGLVKSDTKLVVGCDDGKLYMFGWGNFGYHEDQFPGHPDAINTLLPVTESAILTGCEDGTIRAVHLYPHRFFGVIGHHESSFPIEKMDISTTGELIASISHDQKVKFWNIKFLEECNYYKTKKPYKHPGKLKVKRKENKMRQAKEVEHQLPSSNHLSRDKGKLLQRRQLKEEAIPSKTYRLMCICIIGQYIHSSWKEEKKWTKLSVSQSNTQQSTEASTDYSSIRIVCIVFTKIVNHNTRAKAIKETWGKRCKALIFISNSTVHLSDRDSSMPLSYSRMKQIFFHENR</sequence>
<dbReference type="InterPro" id="IPR050505">
    <property type="entry name" value="WDR55/POC1"/>
</dbReference>
<protein>
    <recommendedName>
        <fullName evidence="4">WD repeat-containing protein 55 homolog</fullName>
    </recommendedName>
</protein>
<dbReference type="OrthoDB" id="2288928at2759"/>
<accession>A0A7R8CGG6</accession>
<name>A0A7R8CGG6_LEPSM</name>
<evidence type="ECO:0000313" key="6">
    <source>
        <dbReference type="EMBL" id="CAF2758566.1"/>
    </source>
</evidence>
<dbReference type="InterPro" id="IPR001680">
    <property type="entry name" value="WD40_rpt"/>
</dbReference>
<feature type="region of interest" description="Disordered" evidence="5">
    <location>
        <begin position="433"/>
        <end position="455"/>
    </location>
</feature>
<keyword evidence="7" id="KW-1185">Reference proteome</keyword>
<feature type="compositionally biased region" description="Acidic residues" evidence="5">
    <location>
        <begin position="65"/>
        <end position="95"/>
    </location>
</feature>
<feature type="region of interest" description="Disordered" evidence="5">
    <location>
        <begin position="1"/>
        <end position="122"/>
    </location>
</feature>
<evidence type="ECO:0000256" key="3">
    <source>
        <dbReference type="ARBA" id="ARBA00022737"/>
    </source>
</evidence>
<dbReference type="Pfam" id="PF24796">
    <property type="entry name" value="WDR55"/>
    <property type="match status" value="1"/>
</dbReference>
<dbReference type="EMBL" id="HG994580">
    <property type="protein sequence ID" value="CAF2758566.1"/>
    <property type="molecule type" value="Genomic_DNA"/>
</dbReference>
<evidence type="ECO:0000256" key="1">
    <source>
        <dbReference type="ARBA" id="ARBA00007625"/>
    </source>
</evidence>
<keyword evidence="2" id="KW-0853">WD repeat</keyword>
<evidence type="ECO:0000256" key="2">
    <source>
        <dbReference type="ARBA" id="ARBA00022574"/>
    </source>
</evidence>
<dbReference type="Gene3D" id="3.90.550.50">
    <property type="match status" value="1"/>
</dbReference>
<proteinExistence type="inferred from homology"/>
<reference evidence="6" key="1">
    <citation type="submission" date="2021-02" db="EMBL/GenBank/DDBJ databases">
        <authorList>
            <person name="Bekaert M."/>
        </authorList>
    </citation>
    <scope>NUCLEOTIDE SEQUENCE</scope>
    <source>
        <strain evidence="6">IoA-00</strain>
    </source>
</reference>
<gene>
    <name evidence="6" type="ORF">LSAA_1569</name>
</gene>
<feature type="compositionally biased region" description="Acidic residues" evidence="5">
    <location>
        <begin position="20"/>
        <end position="52"/>
    </location>
</feature>
<dbReference type="Proteomes" id="UP000675881">
    <property type="component" value="Chromosome 1"/>
</dbReference>
<dbReference type="InterPro" id="IPR036322">
    <property type="entry name" value="WD40_repeat_dom_sf"/>
</dbReference>
<dbReference type="InterPro" id="IPR015943">
    <property type="entry name" value="WD40/YVTN_repeat-like_dom_sf"/>
</dbReference>
<dbReference type="SMART" id="SM00320">
    <property type="entry name" value="WD40"/>
    <property type="match status" value="7"/>
</dbReference>
<dbReference type="Gene3D" id="2.130.10.10">
    <property type="entry name" value="YVTN repeat-like/Quinoprotein amine dehydrogenase"/>
    <property type="match status" value="2"/>
</dbReference>
<organism evidence="6 7">
    <name type="scientific">Lepeophtheirus salmonis</name>
    <name type="common">Salmon louse</name>
    <name type="synonym">Caligus salmonis</name>
    <dbReference type="NCBI Taxonomy" id="72036"/>
    <lineage>
        <taxon>Eukaryota</taxon>
        <taxon>Metazoa</taxon>
        <taxon>Ecdysozoa</taxon>
        <taxon>Arthropoda</taxon>
        <taxon>Crustacea</taxon>
        <taxon>Multicrustacea</taxon>
        <taxon>Hexanauplia</taxon>
        <taxon>Copepoda</taxon>
        <taxon>Siphonostomatoida</taxon>
        <taxon>Caligidae</taxon>
        <taxon>Lepeophtheirus</taxon>
    </lineage>
</organism>
<evidence type="ECO:0000256" key="5">
    <source>
        <dbReference type="SAM" id="MobiDB-lite"/>
    </source>
</evidence>
<feature type="compositionally biased region" description="Basic and acidic residues" evidence="5">
    <location>
        <begin position="433"/>
        <end position="442"/>
    </location>
</feature>